<dbReference type="GeneID" id="22579260"/>
<reference evidence="5 6" key="1">
    <citation type="journal article" date="2015" name="Sci. Rep.">
        <title>The genome of Leishmania panamensis: insights into genomics of the L. (Viannia) subgenus.</title>
        <authorList>
            <person name="Llanes A."/>
            <person name="Restrepo C.M."/>
            <person name="Vecchio G.D."/>
            <person name="Anguizola F.J."/>
            <person name="Lleonart R."/>
        </authorList>
    </citation>
    <scope>NUCLEOTIDE SEQUENCE [LARGE SCALE GENOMIC DNA]</scope>
    <source>
        <strain evidence="5 6">MHOM/PA/94/PSC-1</strain>
    </source>
</reference>
<keyword evidence="6" id="KW-1185">Reference proteome</keyword>
<feature type="region of interest" description="Disordered" evidence="2">
    <location>
        <begin position="176"/>
        <end position="217"/>
    </location>
</feature>
<gene>
    <name evidence="5" type="ORF">LPMP_352310</name>
</gene>
<dbReference type="OrthoDB" id="265615at2759"/>
<dbReference type="GO" id="GO:0033314">
    <property type="term" value="P:mitotic DNA replication checkpoint signaling"/>
    <property type="evidence" value="ECO:0007669"/>
    <property type="project" value="TreeGrafter"/>
</dbReference>
<proteinExistence type="predicted"/>
<dbReference type="AlphaFoldDB" id="A0A088S1T6"/>
<feature type="chain" id="PRO_5001839191" description="BRCT domain-containing protein" evidence="3">
    <location>
        <begin position="20"/>
        <end position="370"/>
    </location>
</feature>
<evidence type="ECO:0000256" key="3">
    <source>
        <dbReference type="SAM" id="SignalP"/>
    </source>
</evidence>
<evidence type="ECO:0000313" key="5">
    <source>
        <dbReference type="EMBL" id="AIO02368.1"/>
    </source>
</evidence>
<dbReference type="PROSITE" id="PS50172">
    <property type="entry name" value="BRCT"/>
    <property type="match status" value="1"/>
</dbReference>
<keyword evidence="1" id="KW-0677">Repeat</keyword>
<feature type="region of interest" description="Disordered" evidence="2">
    <location>
        <begin position="256"/>
        <end position="279"/>
    </location>
</feature>
<organism evidence="5 6">
    <name type="scientific">Leishmania panamensis</name>
    <dbReference type="NCBI Taxonomy" id="5679"/>
    <lineage>
        <taxon>Eukaryota</taxon>
        <taxon>Discoba</taxon>
        <taxon>Euglenozoa</taxon>
        <taxon>Kinetoplastea</taxon>
        <taxon>Metakinetoplastina</taxon>
        <taxon>Trypanosomatida</taxon>
        <taxon>Trypanosomatidae</taxon>
        <taxon>Leishmaniinae</taxon>
        <taxon>Leishmania</taxon>
        <taxon>Leishmania guyanensis species complex</taxon>
    </lineage>
</organism>
<evidence type="ECO:0000256" key="2">
    <source>
        <dbReference type="SAM" id="MobiDB-lite"/>
    </source>
</evidence>
<dbReference type="Gene3D" id="3.40.50.10190">
    <property type="entry name" value="BRCT domain"/>
    <property type="match status" value="2"/>
</dbReference>
<evidence type="ECO:0000259" key="4">
    <source>
        <dbReference type="PROSITE" id="PS50172"/>
    </source>
</evidence>
<feature type="compositionally biased region" description="Polar residues" evidence="2">
    <location>
        <begin position="200"/>
        <end position="210"/>
    </location>
</feature>
<dbReference type="GO" id="GO:0007095">
    <property type="term" value="P:mitotic G2 DNA damage checkpoint signaling"/>
    <property type="evidence" value="ECO:0007669"/>
    <property type="project" value="TreeGrafter"/>
</dbReference>
<dbReference type="PANTHER" id="PTHR13561:SF20">
    <property type="entry name" value="DNA TOPOISOMERASE 2-BINDING PROTEIN 1"/>
    <property type="match status" value="1"/>
</dbReference>
<dbReference type="KEGG" id="lpan:LPMP_352310"/>
<keyword evidence="3" id="KW-0732">Signal</keyword>
<dbReference type="PANTHER" id="PTHR13561">
    <property type="entry name" value="DNA REPLICATION REGULATOR DPB11-RELATED"/>
    <property type="match status" value="1"/>
</dbReference>
<feature type="compositionally biased region" description="Polar residues" evidence="2">
    <location>
        <begin position="264"/>
        <end position="276"/>
    </location>
</feature>
<protein>
    <recommendedName>
        <fullName evidence="4">BRCT domain-containing protein</fullName>
    </recommendedName>
</protein>
<dbReference type="GO" id="GO:0006270">
    <property type="term" value="P:DNA replication initiation"/>
    <property type="evidence" value="ECO:0007669"/>
    <property type="project" value="TreeGrafter"/>
</dbReference>
<name>A0A088S1T6_LEIPA</name>
<dbReference type="eggNOG" id="ENOG502SGI6">
    <property type="taxonomic scope" value="Eukaryota"/>
</dbReference>
<dbReference type="InterPro" id="IPR036420">
    <property type="entry name" value="BRCT_dom_sf"/>
</dbReference>
<dbReference type="Proteomes" id="UP000063063">
    <property type="component" value="Chromosome 35"/>
</dbReference>
<dbReference type="VEuPathDB" id="TriTrypDB:LPMP_352310"/>
<dbReference type="InterPro" id="IPR001357">
    <property type="entry name" value="BRCT_dom"/>
</dbReference>
<sequence>MFCGHTFLVSLAASPLTVAELTRNGARVVYDLDDKTPVTCVIIAGGNQLGTSARCSRGWTEANGLPTSMENRIRASRITVVYEHWVHECLRKSRLLLPCRDYPDTIAYDPYLFAGLRFTTTQLPLQLKANIIALMQFYGATYHNHLLDTTNLLVYSHMRLSPNSLRHAVSDPLAPLPSIADRRDTGAQSSIKEAEAANTCPGQRLSTGPSGDNPAGAAVPSLTKLAVARQHGVTCVTPQWVQLCLNAGELQPARSALAPAPPTRTMSPPSTNSSATMKADAPVSNVTDANELFHCEEEVEQWISDVLMCTPHSGGATTDACAVRLYGPSWCTIPGQKEEVAAARETLQLAAQLCSSGTSASKTRKRRRAY</sequence>
<dbReference type="SUPFAM" id="SSF52113">
    <property type="entry name" value="BRCT domain"/>
    <property type="match status" value="1"/>
</dbReference>
<dbReference type="EMBL" id="CP009404">
    <property type="protein sequence ID" value="AIO02368.1"/>
    <property type="molecule type" value="Genomic_DNA"/>
</dbReference>
<feature type="signal peptide" evidence="3">
    <location>
        <begin position="1"/>
        <end position="19"/>
    </location>
</feature>
<accession>A0A088S1T6</accession>
<dbReference type="RefSeq" id="XP_010703168.1">
    <property type="nucleotide sequence ID" value="XM_010704866.1"/>
</dbReference>
<evidence type="ECO:0000256" key="1">
    <source>
        <dbReference type="ARBA" id="ARBA00022737"/>
    </source>
</evidence>
<feature type="domain" description="BRCT" evidence="4">
    <location>
        <begin position="1"/>
        <end position="96"/>
    </location>
</feature>
<evidence type="ECO:0000313" key="6">
    <source>
        <dbReference type="Proteomes" id="UP000063063"/>
    </source>
</evidence>
<dbReference type="VEuPathDB" id="TriTrypDB:LPAL13_350029200"/>